<evidence type="ECO:0000256" key="1">
    <source>
        <dbReference type="SAM" id="MobiDB-lite"/>
    </source>
</evidence>
<dbReference type="EMBL" id="LR031877">
    <property type="protein sequence ID" value="VDD44735.1"/>
    <property type="molecule type" value="Genomic_DNA"/>
</dbReference>
<accession>A0A3P6FGU4</accession>
<protein>
    <submittedName>
        <fullName evidence="2">Uncharacterized protein</fullName>
    </submittedName>
</protein>
<evidence type="ECO:0000313" key="2">
    <source>
        <dbReference type="EMBL" id="VDD44735.1"/>
    </source>
</evidence>
<feature type="compositionally biased region" description="Basic and acidic residues" evidence="1">
    <location>
        <begin position="52"/>
        <end position="77"/>
    </location>
</feature>
<reference evidence="2" key="1">
    <citation type="submission" date="2018-11" db="EMBL/GenBank/DDBJ databases">
        <authorList>
            <consortium name="Genoscope - CEA"/>
            <person name="William W."/>
        </authorList>
    </citation>
    <scope>NUCLEOTIDE SEQUENCE</scope>
</reference>
<gene>
    <name evidence="2" type="ORF">BOLC5T32282H</name>
</gene>
<feature type="compositionally biased region" description="Acidic residues" evidence="1">
    <location>
        <begin position="34"/>
        <end position="44"/>
    </location>
</feature>
<feature type="compositionally biased region" description="Acidic residues" evidence="1">
    <location>
        <begin position="1"/>
        <end position="21"/>
    </location>
</feature>
<organism evidence="2">
    <name type="scientific">Brassica oleracea</name>
    <name type="common">Wild cabbage</name>
    <dbReference type="NCBI Taxonomy" id="3712"/>
    <lineage>
        <taxon>Eukaryota</taxon>
        <taxon>Viridiplantae</taxon>
        <taxon>Streptophyta</taxon>
        <taxon>Embryophyta</taxon>
        <taxon>Tracheophyta</taxon>
        <taxon>Spermatophyta</taxon>
        <taxon>Magnoliopsida</taxon>
        <taxon>eudicotyledons</taxon>
        <taxon>Gunneridae</taxon>
        <taxon>Pentapetalae</taxon>
        <taxon>rosids</taxon>
        <taxon>malvids</taxon>
        <taxon>Brassicales</taxon>
        <taxon>Brassicaceae</taxon>
        <taxon>Brassiceae</taxon>
        <taxon>Brassica</taxon>
    </lineage>
</organism>
<feature type="region of interest" description="Disordered" evidence="1">
    <location>
        <begin position="1"/>
        <end position="79"/>
    </location>
</feature>
<dbReference type="AlphaFoldDB" id="A0A3P6FGU4"/>
<feature type="region of interest" description="Disordered" evidence="1">
    <location>
        <begin position="91"/>
        <end position="128"/>
    </location>
</feature>
<proteinExistence type="predicted"/>
<name>A0A3P6FGU4_BRAOL</name>
<sequence>MDEEDNSWEEEQSMLDEESSYGDDQWSDNGSNTDFEEDPCEGDLEPVPPDPYHVDNHSTDCSRREAGLEEGYERGSWQEEAGVENCLENKEEWEHESDEETQLQLDVKEESWEAQTHPDSDQEIEESSWLEYHSLVRRRDKHCL</sequence>
<feature type="compositionally biased region" description="Basic and acidic residues" evidence="1">
    <location>
        <begin position="106"/>
        <end position="120"/>
    </location>
</feature>